<evidence type="ECO:0000313" key="2">
    <source>
        <dbReference type="EMBL" id="MEQ2562631.1"/>
    </source>
</evidence>
<gene>
    <name evidence="2" type="ORF">WMO41_05565</name>
</gene>
<proteinExistence type="predicted"/>
<sequence length="290" mass="33216">MQAEQRGQCLIWLLCACAFLTAGPTLDVYGAQDRNRVWYEGAWPERRTQQLRHWNIGDTVTRNIGGKSYRFRCIDQNYADHMDHHKSGALFLCDEVIPANIGSRYEFETPGDRNHGYVYKPGPIVRFGNSADYKYSAVRGWLSGFAEEFADAEMVNTGVERGYLGKTKEECWEQFPEGDLAAQYLGSQKMEDRLFILSVDEAYRYRSWLWKFGPVKKRNPETQISEFCKGYWLRTPCGAAEGSQIYIVDLVQGNIRPEAVQTAEMEKQDDEMKVTGTTGVRPAFVLPQKN</sequence>
<dbReference type="EMBL" id="JBBMFJ010000008">
    <property type="protein sequence ID" value="MEQ2562631.1"/>
    <property type="molecule type" value="Genomic_DNA"/>
</dbReference>
<comment type="caution">
    <text evidence="2">The sequence shown here is derived from an EMBL/GenBank/DDBJ whole genome shotgun (WGS) entry which is preliminary data.</text>
</comment>
<dbReference type="PROSITE" id="PS51257">
    <property type="entry name" value="PROKAR_LIPOPROTEIN"/>
    <property type="match status" value="1"/>
</dbReference>
<evidence type="ECO:0000259" key="1">
    <source>
        <dbReference type="Pfam" id="PF19789"/>
    </source>
</evidence>
<protein>
    <submittedName>
        <fullName evidence="2">DUF6273 domain-containing protein</fullName>
    </submittedName>
</protein>
<evidence type="ECO:0000313" key="3">
    <source>
        <dbReference type="Proteomes" id="UP001437460"/>
    </source>
</evidence>
<name>A0ABV1HJZ3_9FIRM</name>
<feature type="domain" description="DUF6273" evidence="1">
    <location>
        <begin position="129"/>
        <end position="287"/>
    </location>
</feature>
<dbReference type="InterPro" id="IPR046240">
    <property type="entry name" value="DUF6273"/>
</dbReference>
<reference evidence="2 3" key="1">
    <citation type="submission" date="2024-03" db="EMBL/GenBank/DDBJ databases">
        <title>Human intestinal bacterial collection.</title>
        <authorList>
            <person name="Pauvert C."/>
            <person name="Hitch T.C.A."/>
            <person name="Clavel T."/>
        </authorList>
    </citation>
    <scope>NUCLEOTIDE SEQUENCE [LARGE SCALE GENOMIC DNA]</scope>
    <source>
        <strain evidence="2 3">CLA-AP-H27</strain>
    </source>
</reference>
<organism evidence="2 3">
    <name type="scientific">Ventrimonas faecis</name>
    <dbReference type="NCBI Taxonomy" id="3133170"/>
    <lineage>
        <taxon>Bacteria</taxon>
        <taxon>Bacillati</taxon>
        <taxon>Bacillota</taxon>
        <taxon>Clostridia</taxon>
        <taxon>Lachnospirales</taxon>
        <taxon>Lachnospiraceae</taxon>
        <taxon>Ventrimonas</taxon>
    </lineage>
</organism>
<keyword evidence="3" id="KW-1185">Reference proteome</keyword>
<dbReference type="RefSeq" id="WP_349228902.1">
    <property type="nucleotide sequence ID" value="NZ_JBBMFJ010000008.1"/>
</dbReference>
<dbReference type="Pfam" id="PF19789">
    <property type="entry name" value="DUF6273"/>
    <property type="match status" value="1"/>
</dbReference>
<accession>A0ABV1HJZ3</accession>
<dbReference type="Proteomes" id="UP001437460">
    <property type="component" value="Unassembled WGS sequence"/>
</dbReference>